<name>A0A8J8M8F7_9FIRM</name>
<keyword evidence="1" id="KW-0805">Transcription regulation</keyword>
<reference evidence="5 6" key="1">
    <citation type="submission" date="2020-07" db="EMBL/GenBank/DDBJ databases">
        <title>Vallitalea guaymasensis genome.</title>
        <authorList>
            <person name="Postec A."/>
        </authorList>
    </citation>
    <scope>NUCLEOTIDE SEQUENCE [LARGE SCALE GENOMIC DNA]</scope>
    <source>
        <strain evidence="5 6">Ra1766G1</strain>
    </source>
</reference>
<keyword evidence="3" id="KW-0804">Transcription</keyword>
<evidence type="ECO:0000259" key="4">
    <source>
        <dbReference type="PROSITE" id="PS01124"/>
    </source>
</evidence>
<evidence type="ECO:0000313" key="6">
    <source>
        <dbReference type="Proteomes" id="UP000677305"/>
    </source>
</evidence>
<dbReference type="RefSeq" id="WP_212692323.1">
    <property type="nucleotide sequence ID" value="NZ_CP058561.1"/>
</dbReference>
<gene>
    <name evidence="5" type="ORF">HYG85_03620</name>
</gene>
<dbReference type="AlphaFoldDB" id="A0A8J8M8F7"/>
<accession>A0A8J8M8F7</accession>
<evidence type="ECO:0000313" key="5">
    <source>
        <dbReference type="EMBL" id="QUH28050.1"/>
    </source>
</evidence>
<dbReference type="PROSITE" id="PS00041">
    <property type="entry name" value="HTH_ARAC_FAMILY_1"/>
    <property type="match status" value="1"/>
</dbReference>
<dbReference type="PANTHER" id="PTHR43280:SF28">
    <property type="entry name" value="HTH-TYPE TRANSCRIPTIONAL ACTIVATOR RHAS"/>
    <property type="match status" value="1"/>
</dbReference>
<dbReference type="InterPro" id="IPR018060">
    <property type="entry name" value="HTH_AraC"/>
</dbReference>
<dbReference type="InterPro" id="IPR009057">
    <property type="entry name" value="Homeodomain-like_sf"/>
</dbReference>
<dbReference type="PANTHER" id="PTHR43280">
    <property type="entry name" value="ARAC-FAMILY TRANSCRIPTIONAL REGULATOR"/>
    <property type="match status" value="1"/>
</dbReference>
<dbReference type="Proteomes" id="UP000677305">
    <property type="component" value="Chromosome"/>
</dbReference>
<dbReference type="SUPFAM" id="SSF46689">
    <property type="entry name" value="Homeodomain-like"/>
    <property type="match status" value="2"/>
</dbReference>
<sequence>MNFIDNIISDFFNCCNLPVIAVDINFNELCSVGYNPILRQIYNNCNVYRDIPHDSNNLLSLNLSYAKDINFIVVPISRFNKYRGYFIIGPIKCEKTQNEYIPYKPKSCLEFFSSIILNIADHNFSKGMSNLKFNIHVKKAIQYIHEHYTQCINLDDLCADLSVNKSYFCKVFKKETGFTFSNFLNNYRVEKSKNLLKNSNLSLLDIAVSVGFNTQNYYSIVFKKFTDKTPLKYRNSISI</sequence>
<proteinExistence type="predicted"/>
<dbReference type="Gene3D" id="1.10.10.60">
    <property type="entry name" value="Homeodomain-like"/>
    <property type="match status" value="2"/>
</dbReference>
<evidence type="ECO:0000256" key="2">
    <source>
        <dbReference type="ARBA" id="ARBA00023125"/>
    </source>
</evidence>
<dbReference type="InterPro" id="IPR018062">
    <property type="entry name" value="HTH_AraC-typ_CS"/>
</dbReference>
<keyword evidence="6" id="KW-1185">Reference proteome</keyword>
<dbReference type="GO" id="GO:0043565">
    <property type="term" value="F:sequence-specific DNA binding"/>
    <property type="evidence" value="ECO:0007669"/>
    <property type="project" value="InterPro"/>
</dbReference>
<dbReference type="EMBL" id="CP058561">
    <property type="protein sequence ID" value="QUH28050.1"/>
    <property type="molecule type" value="Genomic_DNA"/>
</dbReference>
<protein>
    <submittedName>
        <fullName evidence="5">Helix-turn-helix transcriptional regulator</fullName>
    </submittedName>
</protein>
<feature type="domain" description="HTH araC/xylS-type" evidence="4">
    <location>
        <begin position="138"/>
        <end position="236"/>
    </location>
</feature>
<evidence type="ECO:0000256" key="1">
    <source>
        <dbReference type="ARBA" id="ARBA00023015"/>
    </source>
</evidence>
<evidence type="ECO:0000256" key="3">
    <source>
        <dbReference type="ARBA" id="ARBA00023163"/>
    </source>
</evidence>
<dbReference type="PROSITE" id="PS01124">
    <property type="entry name" value="HTH_ARAC_FAMILY_2"/>
    <property type="match status" value="1"/>
</dbReference>
<organism evidence="5 6">
    <name type="scientific">Vallitalea guaymasensis</name>
    <dbReference type="NCBI Taxonomy" id="1185412"/>
    <lineage>
        <taxon>Bacteria</taxon>
        <taxon>Bacillati</taxon>
        <taxon>Bacillota</taxon>
        <taxon>Clostridia</taxon>
        <taxon>Lachnospirales</taxon>
        <taxon>Vallitaleaceae</taxon>
        <taxon>Vallitalea</taxon>
    </lineage>
</organism>
<keyword evidence="2" id="KW-0238">DNA-binding</keyword>
<dbReference type="Pfam" id="PF12833">
    <property type="entry name" value="HTH_18"/>
    <property type="match status" value="1"/>
</dbReference>
<dbReference type="GO" id="GO:0003700">
    <property type="term" value="F:DNA-binding transcription factor activity"/>
    <property type="evidence" value="ECO:0007669"/>
    <property type="project" value="InterPro"/>
</dbReference>
<dbReference type="SMART" id="SM00342">
    <property type="entry name" value="HTH_ARAC"/>
    <property type="match status" value="1"/>
</dbReference>
<dbReference type="KEGG" id="vgu:HYG85_03620"/>